<organism evidence="1">
    <name type="scientific">Candidatus Nitrotoga fabula</name>
    <dbReference type="NCBI Taxonomy" id="2182327"/>
    <lineage>
        <taxon>Bacteria</taxon>
        <taxon>Pseudomonadati</taxon>
        <taxon>Pseudomonadota</taxon>
        <taxon>Betaproteobacteria</taxon>
        <taxon>Nitrosomonadales</taxon>
        <taxon>Gallionellaceae</taxon>
        <taxon>Candidatus Nitrotoga</taxon>
    </lineage>
</organism>
<dbReference type="AlphaFoldDB" id="A0A2X0QW04"/>
<reference evidence="1" key="1">
    <citation type="submission" date="2018-05" db="EMBL/GenBank/DDBJ databases">
        <authorList>
            <person name="Lanie J.A."/>
            <person name="Ng W.-L."/>
            <person name="Kazmierczak K.M."/>
            <person name="Andrzejewski T.M."/>
            <person name="Davidsen T.M."/>
            <person name="Wayne K.J."/>
            <person name="Tettelin H."/>
            <person name="Glass J.I."/>
            <person name="Rusch D."/>
            <person name="Podicherti R."/>
            <person name="Tsui H.-C.T."/>
            <person name="Winkler M.E."/>
        </authorList>
    </citation>
    <scope>NUCLEOTIDE SEQUENCE</scope>
    <source>
        <strain evidence="1">KNB</strain>
    </source>
</reference>
<proteinExistence type="predicted"/>
<protein>
    <submittedName>
        <fullName evidence="1">Uncharacterized protein</fullName>
    </submittedName>
</protein>
<sequence>MALPVAAHAYPENPEECKAAEGTWVDFKTTPPDGWCKNAKATPNGPIMICAKVRGLEKKVGNEMVCMPRDVARQKLLLEHDVPANH</sequence>
<accession>A0A2X0QW04</accession>
<dbReference type="EMBL" id="LS423452">
    <property type="protein sequence ID" value="SPS05687.1"/>
    <property type="molecule type" value="Genomic_DNA"/>
</dbReference>
<evidence type="ECO:0000313" key="1">
    <source>
        <dbReference type="EMBL" id="SPS05687.1"/>
    </source>
</evidence>
<name>A0A2X0QW04_9PROT</name>
<gene>
    <name evidence="1" type="ORF">NITFAB_1277</name>
</gene>